<comment type="similarity">
    <text evidence="2">Belongs to the diacylglycerol/lipid kinase family.</text>
</comment>
<accession>A0A1Q2CBI8</accession>
<keyword evidence="3" id="KW-0808">Transferase</keyword>
<evidence type="ECO:0000256" key="10">
    <source>
        <dbReference type="SAM" id="Phobius"/>
    </source>
</evidence>
<feature type="compositionally biased region" description="Low complexity" evidence="9">
    <location>
        <begin position="515"/>
        <end position="537"/>
    </location>
</feature>
<keyword evidence="10" id="KW-0812">Transmembrane</keyword>
<dbReference type="STRING" id="1610493.RPIT_00420"/>
<dbReference type="Pfam" id="PF00781">
    <property type="entry name" value="DAGK_cat"/>
    <property type="match status" value="1"/>
</dbReference>
<dbReference type="AlphaFoldDB" id="A0A1Q2CBI8"/>
<evidence type="ECO:0000256" key="6">
    <source>
        <dbReference type="ARBA" id="ARBA00022840"/>
    </source>
</evidence>
<evidence type="ECO:0000256" key="8">
    <source>
        <dbReference type="ARBA" id="ARBA00023264"/>
    </source>
</evidence>
<dbReference type="SUPFAM" id="SSF111331">
    <property type="entry name" value="NAD kinase/diacylglycerol kinase-like"/>
    <property type="match status" value="1"/>
</dbReference>
<dbReference type="PANTHER" id="PTHR12358">
    <property type="entry name" value="SPHINGOSINE KINASE"/>
    <property type="match status" value="1"/>
</dbReference>
<evidence type="ECO:0000313" key="11">
    <source>
        <dbReference type="EMBL" id="AQP43467.1"/>
    </source>
</evidence>
<keyword evidence="8" id="KW-1208">Phospholipid metabolism</keyword>
<reference evidence="11 12" key="1">
    <citation type="journal article" date="2016" name="Int. J. Syst. Evol. Microbiol.">
        <title>Tessaracoccus flavus sp. nov., isolated from the drainage system of a lindane-producing factory.</title>
        <authorList>
            <person name="Kumari R."/>
            <person name="Singh P."/>
            <person name="Schumann P."/>
            <person name="Lal R."/>
        </authorList>
    </citation>
    <scope>NUCLEOTIDE SEQUENCE [LARGE SCALE GENOMIC DNA]</scope>
    <source>
        <strain evidence="11 12">RP1T</strain>
    </source>
</reference>
<dbReference type="InterPro" id="IPR045540">
    <property type="entry name" value="YegS/DAGK_C"/>
</dbReference>
<dbReference type="RefSeq" id="WP_077339416.1">
    <property type="nucleotide sequence ID" value="NZ_CP019605.1"/>
</dbReference>
<keyword evidence="7" id="KW-0443">Lipid metabolism</keyword>
<comment type="cofactor">
    <cofactor evidence="1">
        <name>Mg(2+)</name>
        <dbReference type="ChEBI" id="CHEBI:18420"/>
    </cofactor>
</comment>
<keyword evidence="5" id="KW-0418">Kinase</keyword>
<dbReference type="Gene3D" id="2.60.200.40">
    <property type="match status" value="1"/>
</dbReference>
<keyword evidence="4" id="KW-0547">Nucleotide-binding</keyword>
<dbReference type="SMART" id="SM00046">
    <property type="entry name" value="DAGKc"/>
    <property type="match status" value="1"/>
</dbReference>
<feature type="transmembrane region" description="Helical" evidence="10">
    <location>
        <begin position="78"/>
        <end position="102"/>
    </location>
</feature>
<protein>
    <submittedName>
        <fullName evidence="11">Uncharacterized protein</fullName>
    </submittedName>
</protein>
<organism evidence="11 12">
    <name type="scientific">Tessaracoccus flavus</name>
    <dbReference type="NCBI Taxonomy" id="1610493"/>
    <lineage>
        <taxon>Bacteria</taxon>
        <taxon>Bacillati</taxon>
        <taxon>Actinomycetota</taxon>
        <taxon>Actinomycetes</taxon>
        <taxon>Propionibacteriales</taxon>
        <taxon>Propionibacteriaceae</taxon>
        <taxon>Tessaracoccus</taxon>
    </lineage>
</organism>
<keyword evidence="10" id="KW-0472">Membrane</keyword>
<dbReference type="GO" id="GO:0008654">
    <property type="term" value="P:phospholipid biosynthetic process"/>
    <property type="evidence" value="ECO:0007669"/>
    <property type="project" value="UniProtKB-KW"/>
</dbReference>
<dbReference type="PROSITE" id="PS50146">
    <property type="entry name" value="DAGK"/>
    <property type="match status" value="1"/>
</dbReference>
<evidence type="ECO:0000256" key="1">
    <source>
        <dbReference type="ARBA" id="ARBA00001946"/>
    </source>
</evidence>
<evidence type="ECO:0000256" key="3">
    <source>
        <dbReference type="ARBA" id="ARBA00022679"/>
    </source>
</evidence>
<proteinExistence type="inferred from homology"/>
<dbReference type="EMBL" id="CP019605">
    <property type="protein sequence ID" value="AQP43467.1"/>
    <property type="molecule type" value="Genomic_DNA"/>
</dbReference>
<keyword evidence="12" id="KW-1185">Reference proteome</keyword>
<dbReference type="InterPro" id="IPR017438">
    <property type="entry name" value="ATP-NAD_kinase_N"/>
</dbReference>
<dbReference type="PANTHER" id="PTHR12358:SF106">
    <property type="entry name" value="LIPID KINASE YEGS"/>
    <property type="match status" value="1"/>
</dbReference>
<evidence type="ECO:0000256" key="9">
    <source>
        <dbReference type="SAM" id="MobiDB-lite"/>
    </source>
</evidence>
<keyword evidence="6" id="KW-0067">ATP-binding</keyword>
<dbReference type="GO" id="GO:0005886">
    <property type="term" value="C:plasma membrane"/>
    <property type="evidence" value="ECO:0007669"/>
    <property type="project" value="TreeGrafter"/>
</dbReference>
<dbReference type="InterPro" id="IPR050187">
    <property type="entry name" value="Lipid_Phosphate_FormReg"/>
</dbReference>
<evidence type="ECO:0000256" key="5">
    <source>
        <dbReference type="ARBA" id="ARBA00022777"/>
    </source>
</evidence>
<dbReference type="GO" id="GO:0016301">
    <property type="term" value="F:kinase activity"/>
    <property type="evidence" value="ECO:0007669"/>
    <property type="project" value="UniProtKB-KW"/>
</dbReference>
<feature type="transmembrane region" description="Helical" evidence="10">
    <location>
        <begin position="147"/>
        <end position="170"/>
    </location>
</feature>
<sequence length="537" mass="55223">MVRRSEFTIVAAALSGAALLTWTLTAPVDLDPLWRWTAPRRGWESVAAHTMATLTFPPFLYAMALLIALWASRRRLSALAGATVLAVTLAASLAQLFAYFIAAAPVSAPWRALAADAYPSPRVTAAVTLGMTVVTIVVATRRRGGLVAAWTAASTLLVAAVAANGLYLSASRPTGVIGAVLLGAFAWSLAGLLADVHLLRPLTPGSGAGRAAVIYNPTKVRDLGLLRRTVDGTLADEGWRPALWLETRADDPGPGMAEAARGAGVDLVLVAGGDGTVRSVCGALVGADATVGLLPLGTGNLLARNLGIPLDLQRALELALTGVPGPLDLVRVTDLDDGSQSFAAVMAGLGADAAVLQDADENLKNQLGPVAYLVAGLSHIRATPVPVRVTVDDSEPIERDASLVEVGNVGDLQAGVSLMPHASASDGLLDLLIASPRHVADVAQMMAGVLTHSTYEPLLDRVRGHRAVVEAARPVLFQIDGDVVGEVLRVQFDVVPGAVRVVVPPRAAGAGGGTAVAQPPRLATHSAAASNSSSVEP</sequence>
<keyword evidence="10" id="KW-1133">Transmembrane helix</keyword>
<evidence type="ECO:0000256" key="7">
    <source>
        <dbReference type="ARBA" id="ARBA00023209"/>
    </source>
</evidence>
<dbReference type="GO" id="GO:0005524">
    <property type="term" value="F:ATP binding"/>
    <property type="evidence" value="ECO:0007669"/>
    <property type="project" value="UniProtKB-KW"/>
</dbReference>
<dbReference type="InterPro" id="IPR016064">
    <property type="entry name" value="NAD/diacylglycerol_kinase_sf"/>
</dbReference>
<evidence type="ECO:0000256" key="4">
    <source>
        <dbReference type="ARBA" id="ARBA00022741"/>
    </source>
</evidence>
<dbReference type="Pfam" id="PF19279">
    <property type="entry name" value="YegS_C"/>
    <property type="match status" value="1"/>
</dbReference>
<feature type="transmembrane region" description="Helical" evidence="10">
    <location>
        <begin position="176"/>
        <end position="194"/>
    </location>
</feature>
<dbReference type="Gene3D" id="3.40.50.10330">
    <property type="entry name" value="Probable inorganic polyphosphate/atp-NAD kinase, domain 1"/>
    <property type="match status" value="1"/>
</dbReference>
<keyword evidence="7" id="KW-0444">Lipid biosynthesis</keyword>
<gene>
    <name evidence="11" type="ORF">RPIT_00420</name>
</gene>
<dbReference type="OrthoDB" id="3171056at2"/>
<evidence type="ECO:0000256" key="2">
    <source>
        <dbReference type="ARBA" id="ARBA00005983"/>
    </source>
</evidence>
<dbReference type="KEGG" id="tfl:RPIT_00420"/>
<dbReference type="InterPro" id="IPR001206">
    <property type="entry name" value="Diacylglycerol_kinase_cat_dom"/>
</dbReference>
<keyword evidence="7" id="KW-0594">Phospholipid biosynthesis</keyword>
<name>A0A1Q2CBI8_9ACTN</name>
<feature type="region of interest" description="Disordered" evidence="9">
    <location>
        <begin position="508"/>
        <end position="537"/>
    </location>
</feature>
<evidence type="ECO:0000313" key="12">
    <source>
        <dbReference type="Proteomes" id="UP000188324"/>
    </source>
</evidence>
<feature type="transmembrane region" description="Helical" evidence="10">
    <location>
        <begin position="49"/>
        <end position="71"/>
    </location>
</feature>
<dbReference type="Proteomes" id="UP000188324">
    <property type="component" value="Chromosome"/>
</dbReference>